<keyword evidence="2" id="KW-0521">NADP</keyword>
<evidence type="ECO:0000256" key="4">
    <source>
        <dbReference type="RuleBase" id="RU000363"/>
    </source>
</evidence>
<dbReference type="HOGENOM" id="CLU_010194_2_9_1"/>
<dbReference type="GO" id="GO:0019433">
    <property type="term" value="P:triglyceride catabolic process"/>
    <property type="evidence" value="ECO:0007669"/>
    <property type="project" value="TreeGrafter"/>
</dbReference>
<dbReference type="PANTHER" id="PTHR44169:SF3">
    <property type="entry name" value="SHORT-CHAIN DEHYDROGENASE SRDE"/>
    <property type="match status" value="1"/>
</dbReference>
<evidence type="ECO:0000256" key="1">
    <source>
        <dbReference type="ARBA" id="ARBA00006484"/>
    </source>
</evidence>
<dbReference type="PRINTS" id="PR00081">
    <property type="entry name" value="GDHRDH"/>
</dbReference>
<dbReference type="PROSITE" id="PS00061">
    <property type="entry name" value="ADH_SHORT"/>
    <property type="match status" value="1"/>
</dbReference>
<organism evidence="6 7">
    <name type="scientific">Stachybotrys chartarum (strain CBS 109288 / IBT 7711)</name>
    <name type="common">Toxic black mold</name>
    <name type="synonym">Stilbospora chartarum</name>
    <dbReference type="NCBI Taxonomy" id="1280523"/>
    <lineage>
        <taxon>Eukaryota</taxon>
        <taxon>Fungi</taxon>
        <taxon>Dikarya</taxon>
        <taxon>Ascomycota</taxon>
        <taxon>Pezizomycotina</taxon>
        <taxon>Sordariomycetes</taxon>
        <taxon>Hypocreomycetidae</taxon>
        <taxon>Hypocreales</taxon>
        <taxon>Stachybotryaceae</taxon>
        <taxon>Stachybotrys</taxon>
    </lineage>
</organism>
<dbReference type="PRINTS" id="PR00080">
    <property type="entry name" value="SDRFAMILY"/>
</dbReference>
<name>A0A084AUE2_STACB</name>
<dbReference type="SUPFAM" id="SSF51735">
    <property type="entry name" value="NAD(P)-binding Rossmann-fold domains"/>
    <property type="match status" value="1"/>
</dbReference>
<accession>A0A084AUE2</accession>
<evidence type="ECO:0000256" key="3">
    <source>
        <dbReference type="ARBA" id="ARBA00023002"/>
    </source>
</evidence>
<dbReference type="GO" id="GO:0005811">
    <property type="term" value="C:lipid droplet"/>
    <property type="evidence" value="ECO:0007669"/>
    <property type="project" value="TreeGrafter"/>
</dbReference>
<proteinExistence type="inferred from homology"/>
<dbReference type="InterPro" id="IPR036291">
    <property type="entry name" value="NAD(P)-bd_dom_sf"/>
</dbReference>
<evidence type="ECO:0000256" key="5">
    <source>
        <dbReference type="SAM" id="MobiDB-lite"/>
    </source>
</evidence>
<dbReference type="GO" id="GO:0004806">
    <property type="term" value="F:triacylglycerol lipase activity"/>
    <property type="evidence" value="ECO:0007669"/>
    <property type="project" value="TreeGrafter"/>
</dbReference>
<dbReference type="EMBL" id="KL648556">
    <property type="protein sequence ID" value="KEY68921.1"/>
    <property type="molecule type" value="Genomic_DNA"/>
</dbReference>
<sequence>MSALITGCGKGGIGHAFTVELRGRGYEVFATLLPHEEDQHLKDAGARVIVSDVTKDVDVVALKELIQQATGGHLSILVNNAGICYTMTAADANMAEVEKMFAVNVLGPMRMVHHFHRMLIRSSGVIINIGSIGGIVPHVHNSAYNATKAALHHYGDTLRVEMAPLEVRVINIISGEVATNILDHDKRQKRKLPDGSVYAPLSREFEEFVSRVPPNRTKPEQYARAVIDEALKSSPAAWFWYGSLSSTVRWCDMLLPRTFWDFLFFRKFSLGKLQKANQVRMTDRGSDAPSVNNDEQSLVD</sequence>
<keyword evidence="3" id="KW-0560">Oxidoreductase</keyword>
<keyword evidence="7" id="KW-1185">Reference proteome</keyword>
<dbReference type="GO" id="GO:0000140">
    <property type="term" value="F:acylglycerone-phosphate reductase (NADP+) activity"/>
    <property type="evidence" value="ECO:0007669"/>
    <property type="project" value="TreeGrafter"/>
</dbReference>
<dbReference type="InterPro" id="IPR002347">
    <property type="entry name" value="SDR_fam"/>
</dbReference>
<dbReference type="AlphaFoldDB" id="A0A084AUE2"/>
<gene>
    <name evidence="6" type="ORF">S7711_03850</name>
</gene>
<evidence type="ECO:0000256" key="2">
    <source>
        <dbReference type="ARBA" id="ARBA00022857"/>
    </source>
</evidence>
<protein>
    <submittedName>
        <fullName evidence="6">Uncharacterized protein</fullName>
    </submittedName>
</protein>
<dbReference type="Proteomes" id="UP000028045">
    <property type="component" value="Unassembled WGS sequence"/>
</dbReference>
<dbReference type="Pfam" id="PF00106">
    <property type="entry name" value="adh_short"/>
    <property type="match status" value="1"/>
</dbReference>
<feature type="region of interest" description="Disordered" evidence="5">
    <location>
        <begin position="279"/>
        <end position="300"/>
    </location>
</feature>
<dbReference type="GO" id="GO:0005783">
    <property type="term" value="C:endoplasmic reticulum"/>
    <property type="evidence" value="ECO:0007669"/>
    <property type="project" value="TreeGrafter"/>
</dbReference>
<dbReference type="PANTHER" id="PTHR44169">
    <property type="entry name" value="NADPH-DEPENDENT 1-ACYLDIHYDROXYACETONE PHOSPHATE REDUCTASE"/>
    <property type="match status" value="1"/>
</dbReference>
<dbReference type="GO" id="GO:0006654">
    <property type="term" value="P:phosphatidic acid biosynthetic process"/>
    <property type="evidence" value="ECO:0007669"/>
    <property type="project" value="TreeGrafter"/>
</dbReference>
<evidence type="ECO:0000313" key="6">
    <source>
        <dbReference type="EMBL" id="KEY68921.1"/>
    </source>
</evidence>
<evidence type="ECO:0000313" key="7">
    <source>
        <dbReference type="Proteomes" id="UP000028045"/>
    </source>
</evidence>
<dbReference type="Gene3D" id="3.40.50.720">
    <property type="entry name" value="NAD(P)-binding Rossmann-like Domain"/>
    <property type="match status" value="1"/>
</dbReference>
<comment type="similarity">
    <text evidence="1 4">Belongs to the short-chain dehydrogenases/reductases (SDR) family.</text>
</comment>
<dbReference type="OrthoDB" id="2102561at2759"/>
<dbReference type="InterPro" id="IPR020904">
    <property type="entry name" value="Sc_DH/Rdtase_CS"/>
</dbReference>
<feature type="compositionally biased region" description="Polar residues" evidence="5">
    <location>
        <begin position="289"/>
        <end position="300"/>
    </location>
</feature>
<reference evidence="6 7" key="1">
    <citation type="journal article" date="2014" name="BMC Genomics">
        <title>Comparative genome sequencing reveals chemotype-specific gene clusters in the toxigenic black mold Stachybotrys.</title>
        <authorList>
            <person name="Semeiks J."/>
            <person name="Borek D."/>
            <person name="Otwinowski Z."/>
            <person name="Grishin N.V."/>
        </authorList>
    </citation>
    <scope>NUCLEOTIDE SEQUENCE [LARGE SCALE GENOMIC DNA]</scope>
    <source>
        <strain evidence="7">CBS 109288 / IBT 7711</strain>
    </source>
</reference>